<evidence type="ECO:0000256" key="4">
    <source>
        <dbReference type="SAM" id="Coils"/>
    </source>
</evidence>
<keyword evidence="1" id="KW-0547">Nucleotide-binding</keyword>
<keyword evidence="3" id="KW-0238">DNA-binding</keyword>
<dbReference type="SUPFAM" id="SSF48334">
    <property type="entry name" value="DNA repair protein MutS, domain III"/>
    <property type="match status" value="1"/>
</dbReference>
<keyword evidence="2" id="KW-0067">ATP-binding</keyword>
<dbReference type="GO" id="GO:0030983">
    <property type="term" value="F:mismatched DNA binding"/>
    <property type="evidence" value="ECO:0007669"/>
    <property type="project" value="InterPro"/>
</dbReference>
<gene>
    <name evidence="7" type="ORF">SAMN05192546_10325</name>
</gene>
<dbReference type="InterPro" id="IPR045076">
    <property type="entry name" value="MutS"/>
</dbReference>
<feature type="coiled-coil region" evidence="4">
    <location>
        <begin position="152"/>
        <end position="179"/>
    </location>
</feature>
<evidence type="ECO:0000256" key="1">
    <source>
        <dbReference type="ARBA" id="ARBA00022741"/>
    </source>
</evidence>
<dbReference type="SMART" id="SM00533">
    <property type="entry name" value="MUTSd"/>
    <property type="match status" value="1"/>
</dbReference>
<feature type="domain" description="DNA mismatch repair protein MutS core" evidence="5">
    <location>
        <begin position="13"/>
        <end position="318"/>
    </location>
</feature>
<dbReference type="GO" id="GO:0006298">
    <property type="term" value="P:mismatch repair"/>
    <property type="evidence" value="ECO:0007669"/>
    <property type="project" value="InterPro"/>
</dbReference>
<dbReference type="InterPro" id="IPR000432">
    <property type="entry name" value="DNA_mismatch_repair_MutS_C"/>
</dbReference>
<dbReference type="InterPro" id="IPR036187">
    <property type="entry name" value="DNA_mismatch_repair_MutS_sf"/>
</dbReference>
<evidence type="ECO:0000313" key="7">
    <source>
        <dbReference type="EMBL" id="SDY58347.1"/>
    </source>
</evidence>
<dbReference type="SUPFAM" id="SSF52540">
    <property type="entry name" value="P-loop containing nucleoside triphosphate hydrolases"/>
    <property type="match status" value="1"/>
</dbReference>
<evidence type="ECO:0000256" key="3">
    <source>
        <dbReference type="ARBA" id="ARBA00023125"/>
    </source>
</evidence>
<dbReference type="STRING" id="159292.SAMN05192546_10325"/>
<dbReference type="Pfam" id="PF00488">
    <property type="entry name" value="MutS_V"/>
    <property type="match status" value="1"/>
</dbReference>
<dbReference type="RefSeq" id="WP_093311556.1">
    <property type="nucleotide sequence ID" value="NZ_FNPV01000003.1"/>
</dbReference>
<dbReference type="EMBL" id="FNPV01000003">
    <property type="protein sequence ID" value="SDY58347.1"/>
    <property type="molecule type" value="Genomic_DNA"/>
</dbReference>
<dbReference type="PANTHER" id="PTHR11361">
    <property type="entry name" value="DNA MISMATCH REPAIR PROTEIN MUTS FAMILY MEMBER"/>
    <property type="match status" value="1"/>
</dbReference>
<accession>A0A1H3L1F3</accession>
<dbReference type="GO" id="GO:0005524">
    <property type="term" value="F:ATP binding"/>
    <property type="evidence" value="ECO:0007669"/>
    <property type="project" value="UniProtKB-KW"/>
</dbReference>
<reference evidence="7 8" key="1">
    <citation type="submission" date="2016-10" db="EMBL/GenBank/DDBJ databases">
        <authorList>
            <person name="de Groot N.N."/>
        </authorList>
    </citation>
    <scope>NUCLEOTIDE SEQUENCE [LARGE SCALE GENOMIC DNA]</scope>
    <source>
        <strain evidence="7 8">APO</strain>
    </source>
</reference>
<feature type="coiled-coil region" evidence="4">
    <location>
        <begin position="233"/>
        <end position="260"/>
    </location>
</feature>
<dbReference type="OrthoDB" id="9777812at2"/>
<protein>
    <submittedName>
        <fullName evidence="7">MutS domain V</fullName>
    </submittedName>
</protein>
<dbReference type="InterPro" id="IPR007696">
    <property type="entry name" value="DNA_mismatch_repair_MutS_core"/>
</dbReference>
<dbReference type="PANTHER" id="PTHR11361:SF14">
    <property type="entry name" value="DNA MISMATCH REPAIR PROTEIN MUTS, TYPE 2"/>
    <property type="match status" value="1"/>
</dbReference>
<sequence>MNYFINLDTPDQIGLKDFMAKVPVETEYGRIMKENLDPYPLEDKENLNVLYAEIQEMIQAKEEHPGLLKELRRLLHGQKNIRKSIENTGKQQVLSDVEFFEIKKQGMAIEKLSCHLEKHKRILFPSVRLHSVQWLTELLDPEKTGIETFYIYDAYDAKLKSLRVRKLQLQETMIKEEKNREKQIEKITGLKVLWNKEVHIPKENAAYRDKLEALNTYVLANETKSHWIYRPLRQEAEDVLEDIRREEEVMEQKIRQWLSRCIGDKSKELLENTYRIAHLDLLLGKVAMAITFRCCKPKLSEKAEISICNGRHTGLEERLKKEKLACVPVDLSAEKGVTLITGANMGGKTMSLKMTALLLALAQMGFWVPADSFSFMPMQYIYFSTGDQQSQEKGLSTFGAELEGLKKALKVADKQGLILLDELASGTNPKEGYGISKAIVENLSQRSAISILTTHYDGIGEIPEVRHLQVVGLREENMESLKEELREAGSVAGIFEKYMDYRLRPKESKDPVPRDAICVAEIMGLPESIIKNAQTYLKEKEE</sequence>
<feature type="domain" description="DNA mismatch repair proteins mutS family" evidence="6">
    <location>
        <begin position="335"/>
        <end position="538"/>
    </location>
</feature>
<dbReference type="Proteomes" id="UP000199230">
    <property type="component" value="Unassembled WGS sequence"/>
</dbReference>
<proteinExistence type="predicted"/>
<keyword evidence="4" id="KW-0175">Coiled coil</keyword>
<name>A0A1H3L1F3_9FIRM</name>
<dbReference type="SMART" id="SM00534">
    <property type="entry name" value="MUTSac"/>
    <property type="match status" value="1"/>
</dbReference>
<organism evidence="7 8">
    <name type="scientific">Tindallia californiensis</name>
    <dbReference type="NCBI Taxonomy" id="159292"/>
    <lineage>
        <taxon>Bacteria</taxon>
        <taxon>Bacillati</taxon>
        <taxon>Bacillota</taxon>
        <taxon>Clostridia</taxon>
        <taxon>Peptostreptococcales</taxon>
        <taxon>Tindalliaceae</taxon>
        <taxon>Tindallia</taxon>
    </lineage>
</organism>
<evidence type="ECO:0000256" key="2">
    <source>
        <dbReference type="ARBA" id="ARBA00022840"/>
    </source>
</evidence>
<dbReference type="AlphaFoldDB" id="A0A1H3L1F3"/>
<evidence type="ECO:0000259" key="5">
    <source>
        <dbReference type="SMART" id="SM00533"/>
    </source>
</evidence>
<dbReference type="GO" id="GO:0140664">
    <property type="term" value="F:ATP-dependent DNA damage sensor activity"/>
    <property type="evidence" value="ECO:0007669"/>
    <property type="project" value="InterPro"/>
</dbReference>
<dbReference type="InterPro" id="IPR027417">
    <property type="entry name" value="P-loop_NTPase"/>
</dbReference>
<evidence type="ECO:0000313" key="8">
    <source>
        <dbReference type="Proteomes" id="UP000199230"/>
    </source>
</evidence>
<keyword evidence="8" id="KW-1185">Reference proteome</keyword>
<evidence type="ECO:0000259" key="6">
    <source>
        <dbReference type="SMART" id="SM00534"/>
    </source>
</evidence>
<dbReference type="Gene3D" id="3.40.50.300">
    <property type="entry name" value="P-loop containing nucleotide triphosphate hydrolases"/>
    <property type="match status" value="1"/>
</dbReference>